<name>A0A6I4TZE7_9SPHN</name>
<dbReference type="Gene3D" id="3.40.50.300">
    <property type="entry name" value="P-loop containing nucleotide triphosphate hydrolases"/>
    <property type="match status" value="2"/>
</dbReference>
<dbReference type="PIRSF" id="PIRSF029347">
    <property type="entry name" value="RecF"/>
    <property type="match status" value="1"/>
</dbReference>
<dbReference type="SUPFAM" id="SSF52540">
    <property type="entry name" value="P-loop containing nucleoside triphosphate hydrolases"/>
    <property type="match status" value="1"/>
</dbReference>
<evidence type="ECO:0000313" key="3">
    <source>
        <dbReference type="Proteomes" id="UP000469430"/>
    </source>
</evidence>
<dbReference type="InterPro" id="IPR003959">
    <property type="entry name" value="ATPase_AAA_core"/>
</dbReference>
<dbReference type="InterPro" id="IPR014555">
    <property type="entry name" value="RecF-like"/>
</dbReference>
<dbReference type="EMBL" id="WTYJ01000004">
    <property type="protein sequence ID" value="MXP00510.1"/>
    <property type="molecule type" value="Genomic_DNA"/>
</dbReference>
<keyword evidence="3" id="KW-1185">Reference proteome</keyword>
<dbReference type="OrthoDB" id="7596665at2"/>
<dbReference type="InterPro" id="IPR027417">
    <property type="entry name" value="P-loop_NTPase"/>
</dbReference>
<dbReference type="Pfam" id="PF13304">
    <property type="entry name" value="AAA_21"/>
    <property type="match status" value="1"/>
</dbReference>
<dbReference type="GO" id="GO:0000731">
    <property type="term" value="P:DNA synthesis involved in DNA repair"/>
    <property type="evidence" value="ECO:0007669"/>
    <property type="project" value="TreeGrafter"/>
</dbReference>
<reference evidence="2 3" key="1">
    <citation type="submission" date="2019-12" db="EMBL/GenBank/DDBJ databases">
        <title>Genomic-based taxomic classification of the family Erythrobacteraceae.</title>
        <authorList>
            <person name="Xu L."/>
        </authorList>
    </citation>
    <scope>NUCLEOTIDE SEQUENCE [LARGE SCALE GENOMIC DNA]</scope>
    <source>
        <strain evidence="2 3">S36</strain>
    </source>
</reference>
<organism evidence="2 3">
    <name type="scientific">Croceibacterium xixiisoli</name>
    <dbReference type="NCBI Taxonomy" id="1476466"/>
    <lineage>
        <taxon>Bacteria</taxon>
        <taxon>Pseudomonadati</taxon>
        <taxon>Pseudomonadota</taxon>
        <taxon>Alphaproteobacteria</taxon>
        <taxon>Sphingomonadales</taxon>
        <taxon>Erythrobacteraceae</taxon>
        <taxon>Croceibacterium</taxon>
    </lineage>
</organism>
<accession>A0A6I4TZE7</accession>
<dbReference type="Proteomes" id="UP000469430">
    <property type="component" value="Unassembled WGS sequence"/>
</dbReference>
<sequence>MGFCLSVRIRAGAGRSLEYDPSPLARAEAGVPLITRLAVSGYRSLRDLVFELDRFTLITGPNGSGKSSVYRALRLLADAAQGRLIASLAAEGGLSSTLWAGPERFSQAMLRGDVPVQGTVRSAPVRLLMGFASDDFGYAVDLGRPGSTHPFHLGPEIKLEAMWTGEMLGRANLFAERRGQAVRLRRSDDGEWRSATDSLLPFDSMVTHCADPIDGLELLQMRDRMRNWRFYDNLRTDADAPSRRPQVMTYAPVLASDGGDLAAAVATILAIGDRSGFDQTIDDAFPGARVTIGGEDHGVVQMHQPGLLRPLRARELSDGTLRYLLLTAALLSPRLPEIMILNEPEASLHPSLLGALARLLLHASRNCQIVLVSHSERLIAELRAGGVHDIALDKRLGETRVEDHDPPRWNWPKR</sequence>
<evidence type="ECO:0000313" key="2">
    <source>
        <dbReference type="EMBL" id="MXP00510.1"/>
    </source>
</evidence>
<dbReference type="PANTHER" id="PTHR32182:SF25">
    <property type="entry name" value="SLR1056 PROTEIN"/>
    <property type="match status" value="1"/>
</dbReference>
<dbReference type="AlphaFoldDB" id="A0A6I4TZE7"/>
<evidence type="ECO:0000259" key="1">
    <source>
        <dbReference type="Pfam" id="PF13304"/>
    </source>
</evidence>
<protein>
    <submittedName>
        <fullName evidence="2">AAA family ATPase</fullName>
    </submittedName>
</protein>
<dbReference type="FunFam" id="3.40.50.300:FF:002708">
    <property type="entry name" value="FeS assembly ATPase SufC"/>
    <property type="match status" value="1"/>
</dbReference>
<comment type="caution">
    <text evidence="2">The sequence shown here is derived from an EMBL/GenBank/DDBJ whole genome shotgun (WGS) entry which is preliminary data.</text>
</comment>
<dbReference type="PANTHER" id="PTHR32182">
    <property type="entry name" value="DNA REPLICATION AND REPAIR PROTEIN RECF"/>
    <property type="match status" value="1"/>
</dbReference>
<feature type="domain" description="ATPase AAA-type core" evidence="1">
    <location>
        <begin position="55"/>
        <end position="379"/>
    </location>
</feature>
<proteinExistence type="predicted"/>
<dbReference type="GO" id="GO:0006302">
    <property type="term" value="P:double-strand break repair"/>
    <property type="evidence" value="ECO:0007669"/>
    <property type="project" value="TreeGrafter"/>
</dbReference>
<gene>
    <name evidence="2" type="ORF">GRI97_16085</name>
</gene>
<dbReference type="GO" id="GO:0005524">
    <property type="term" value="F:ATP binding"/>
    <property type="evidence" value="ECO:0007669"/>
    <property type="project" value="InterPro"/>
</dbReference>
<dbReference type="GO" id="GO:0016887">
    <property type="term" value="F:ATP hydrolysis activity"/>
    <property type="evidence" value="ECO:0007669"/>
    <property type="project" value="InterPro"/>
</dbReference>